<sequence>MDSTTIIANSTLANKKLGLLLSTSPEHPNAETVYQLSKTALANKVDTYLYFIDEGVRNLEDPRFPELAKNGLKLFVCAYGCQQHHISTDGYGKEVTFCGLVILSNIIDGCDRFLAFN</sequence>
<dbReference type="EMBL" id="CP116967">
    <property type="protein sequence ID" value="WNM56740.1"/>
    <property type="molecule type" value="Genomic_DNA"/>
</dbReference>
<name>A0AA96GAR9_9BACT</name>
<dbReference type="SUPFAM" id="SSF75169">
    <property type="entry name" value="DsrEFH-like"/>
    <property type="match status" value="1"/>
</dbReference>
<evidence type="ECO:0000313" key="2">
    <source>
        <dbReference type="Proteomes" id="UP001302719"/>
    </source>
</evidence>
<dbReference type="Pfam" id="PF02635">
    <property type="entry name" value="DsrE"/>
    <property type="match status" value="1"/>
</dbReference>
<dbReference type="Gene3D" id="3.40.1260.10">
    <property type="entry name" value="DsrEFH-like"/>
    <property type="match status" value="1"/>
</dbReference>
<evidence type="ECO:0000313" key="1">
    <source>
        <dbReference type="EMBL" id="WNM56740.1"/>
    </source>
</evidence>
<gene>
    <name evidence="1" type="ORF">PP769_12210</name>
</gene>
<dbReference type="InterPro" id="IPR003787">
    <property type="entry name" value="Sulphur_relay_DsrE/F-like"/>
</dbReference>
<reference evidence="1 2" key="1">
    <citation type="submission" date="2023-01" db="EMBL/GenBank/DDBJ databases">
        <title>Cultivation and genomic characterization of new, ubiquitous marine nitrite-oxidizing bacteria from the Nitrospirales.</title>
        <authorList>
            <person name="Mueller A.J."/>
            <person name="Daebeler A."/>
            <person name="Herbold C.W."/>
            <person name="Kirkegaard R.H."/>
            <person name="Daims H."/>
        </authorList>
    </citation>
    <scope>NUCLEOTIDE SEQUENCE [LARGE SCALE GENOMIC DNA]</scope>
    <source>
        <strain evidence="1 2">VA</strain>
    </source>
</reference>
<proteinExistence type="predicted"/>
<keyword evidence="2" id="KW-1185">Reference proteome</keyword>
<protein>
    <submittedName>
        <fullName evidence="1">DsrE family protein</fullName>
    </submittedName>
</protein>
<dbReference type="KEGG" id="nall:PP769_12210"/>
<dbReference type="InterPro" id="IPR027396">
    <property type="entry name" value="DsrEFH-like"/>
</dbReference>
<dbReference type="AlphaFoldDB" id="A0AA96GAR9"/>
<dbReference type="Proteomes" id="UP001302719">
    <property type="component" value="Chromosome"/>
</dbReference>
<dbReference type="RefSeq" id="WP_312640461.1">
    <property type="nucleotide sequence ID" value="NZ_CP116967.1"/>
</dbReference>
<organism evidence="1 2">
    <name type="scientific">Candidatus Nitrospira allomarina</name>
    <dbReference type="NCBI Taxonomy" id="3020900"/>
    <lineage>
        <taxon>Bacteria</taxon>
        <taxon>Pseudomonadati</taxon>
        <taxon>Nitrospirota</taxon>
        <taxon>Nitrospiria</taxon>
        <taxon>Nitrospirales</taxon>
        <taxon>Nitrospiraceae</taxon>
        <taxon>Nitrospira</taxon>
    </lineage>
</organism>
<accession>A0AA96GAR9</accession>